<gene>
    <name evidence="1" type="ORF">S01H4_62710</name>
</gene>
<dbReference type="InterPro" id="IPR058240">
    <property type="entry name" value="rSAM_sf"/>
</dbReference>
<dbReference type="EMBL" id="BART01037501">
    <property type="protein sequence ID" value="GAH08182.1"/>
    <property type="molecule type" value="Genomic_DNA"/>
</dbReference>
<comment type="caution">
    <text evidence="1">The sequence shown here is derived from an EMBL/GenBank/DDBJ whole genome shotgun (WGS) entry which is preliminary data.</text>
</comment>
<dbReference type="InterPro" id="IPR013785">
    <property type="entry name" value="Aldolase_TIM"/>
</dbReference>
<organism evidence="1">
    <name type="scientific">marine sediment metagenome</name>
    <dbReference type="NCBI Taxonomy" id="412755"/>
    <lineage>
        <taxon>unclassified sequences</taxon>
        <taxon>metagenomes</taxon>
        <taxon>ecological metagenomes</taxon>
    </lineage>
</organism>
<sequence>GKGSFSNVVKNLQKAIEQLDGVQVNAVYGPETINFLPEIVSFFTQLGVPIIHLNLNINASWPMEINCNIQDIYMKVANHYIQSYQSGQEIAINLIDSKIIVFLKGGYVLDHLYLYKSQYFPL</sequence>
<accession>X1CKD0</accession>
<dbReference type="Gene3D" id="3.20.20.70">
    <property type="entry name" value="Aldolase class I"/>
    <property type="match status" value="1"/>
</dbReference>
<proteinExistence type="predicted"/>
<dbReference type="AlphaFoldDB" id="X1CKD0"/>
<protein>
    <submittedName>
        <fullName evidence="1">Uncharacterized protein</fullName>
    </submittedName>
</protein>
<name>X1CKD0_9ZZZZ</name>
<reference evidence="1" key="1">
    <citation type="journal article" date="2014" name="Front. Microbiol.">
        <title>High frequency of phylogenetically diverse reductive dehalogenase-homologous genes in deep subseafloor sedimentary metagenomes.</title>
        <authorList>
            <person name="Kawai M."/>
            <person name="Futagami T."/>
            <person name="Toyoda A."/>
            <person name="Takaki Y."/>
            <person name="Nishi S."/>
            <person name="Hori S."/>
            <person name="Arai W."/>
            <person name="Tsubouchi T."/>
            <person name="Morono Y."/>
            <person name="Uchiyama I."/>
            <person name="Ito T."/>
            <person name="Fujiyama A."/>
            <person name="Inagaki F."/>
            <person name="Takami H."/>
        </authorList>
    </citation>
    <scope>NUCLEOTIDE SEQUENCE</scope>
    <source>
        <strain evidence="1">Expedition CK06-06</strain>
    </source>
</reference>
<dbReference type="SUPFAM" id="SSF102114">
    <property type="entry name" value="Radical SAM enzymes"/>
    <property type="match status" value="1"/>
</dbReference>
<evidence type="ECO:0000313" key="1">
    <source>
        <dbReference type="EMBL" id="GAH08182.1"/>
    </source>
</evidence>
<feature type="non-terminal residue" evidence="1">
    <location>
        <position position="1"/>
    </location>
</feature>